<organism evidence="1 2">
    <name type="scientific">Erythroxylum novogranatense</name>
    <dbReference type="NCBI Taxonomy" id="1862640"/>
    <lineage>
        <taxon>Eukaryota</taxon>
        <taxon>Viridiplantae</taxon>
        <taxon>Streptophyta</taxon>
        <taxon>Embryophyta</taxon>
        <taxon>Tracheophyta</taxon>
        <taxon>Spermatophyta</taxon>
        <taxon>Magnoliopsida</taxon>
        <taxon>eudicotyledons</taxon>
        <taxon>Gunneridae</taxon>
        <taxon>Pentapetalae</taxon>
        <taxon>rosids</taxon>
        <taxon>fabids</taxon>
        <taxon>Malpighiales</taxon>
        <taxon>Erythroxylaceae</taxon>
        <taxon>Erythroxylum</taxon>
    </lineage>
</organism>
<proteinExistence type="predicted"/>
<evidence type="ECO:0000313" key="2">
    <source>
        <dbReference type="Proteomes" id="UP001159364"/>
    </source>
</evidence>
<name>A0AAV8SXR6_9ROSI</name>
<gene>
    <name evidence="1" type="ORF">K2173_006787</name>
</gene>
<evidence type="ECO:0000313" key="1">
    <source>
        <dbReference type="EMBL" id="KAJ8759267.1"/>
    </source>
</evidence>
<sequence>MATRRCFAKVCVELNLEQPLVPIVFIGGVWRHVEYEGILGVCSGCGRVNHRIGNCTEVVVLVTTGAENVGVAKNMAMEKTVSNTITRNRFESLQVEDSIIIKVDKDSVRFGKRISSISRPMGPRDKESMVFDASDQILVVESQVPNISSTEVPVLPMIDNVGGGVVAIFFNEPKPPDPIAGDIIVCEKPLVISKVLANKVDYAVNDVVLSETDDDISNDNGDCGGQRPMMIFQMIMKIVVIEDR</sequence>
<keyword evidence="2" id="KW-1185">Reference proteome</keyword>
<dbReference type="Proteomes" id="UP001159364">
    <property type="component" value="Linkage Group LG07"/>
</dbReference>
<reference evidence="1 2" key="1">
    <citation type="submission" date="2021-09" db="EMBL/GenBank/DDBJ databases">
        <title>Genomic insights and catalytic innovation underlie evolution of tropane alkaloids biosynthesis.</title>
        <authorList>
            <person name="Wang Y.-J."/>
            <person name="Tian T."/>
            <person name="Huang J.-P."/>
            <person name="Huang S.-X."/>
        </authorList>
    </citation>
    <scope>NUCLEOTIDE SEQUENCE [LARGE SCALE GENOMIC DNA]</scope>
    <source>
        <strain evidence="1">KIB-2018</strain>
        <tissue evidence="1">Leaf</tissue>
    </source>
</reference>
<dbReference type="AlphaFoldDB" id="A0AAV8SXR6"/>
<dbReference type="EMBL" id="JAIWQS010000007">
    <property type="protein sequence ID" value="KAJ8759267.1"/>
    <property type="molecule type" value="Genomic_DNA"/>
</dbReference>
<comment type="caution">
    <text evidence="1">The sequence shown here is derived from an EMBL/GenBank/DDBJ whole genome shotgun (WGS) entry which is preliminary data.</text>
</comment>
<protein>
    <submittedName>
        <fullName evidence="1">Uncharacterized protein</fullName>
    </submittedName>
</protein>
<accession>A0AAV8SXR6</accession>